<dbReference type="SUPFAM" id="SSF47413">
    <property type="entry name" value="lambda repressor-like DNA-binding domains"/>
    <property type="match status" value="1"/>
</dbReference>
<evidence type="ECO:0000259" key="1">
    <source>
        <dbReference type="PROSITE" id="PS50943"/>
    </source>
</evidence>
<dbReference type="Pfam" id="PF01381">
    <property type="entry name" value="HTH_3"/>
    <property type="match status" value="1"/>
</dbReference>
<reference evidence="2 3" key="1">
    <citation type="submission" date="2021-03" db="EMBL/GenBank/DDBJ databases">
        <title>Whole genome sequence of Jiella sp. MQZ13P-4.</title>
        <authorList>
            <person name="Tuo L."/>
        </authorList>
    </citation>
    <scope>NUCLEOTIDE SEQUENCE [LARGE SCALE GENOMIC DNA]</scope>
    <source>
        <strain evidence="2 3">MQZ13P-4</strain>
    </source>
</reference>
<dbReference type="Proteomes" id="UP000664288">
    <property type="component" value="Unassembled WGS sequence"/>
</dbReference>
<dbReference type="InterPro" id="IPR001387">
    <property type="entry name" value="Cro/C1-type_HTH"/>
</dbReference>
<protein>
    <submittedName>
        <fullName evidence="2">Helix-turn-helix transcriptional regulator</fullName>
    </submittedName>
</protein>
<evidence type="ECO:0000313" key="2">
    <source>
        <dbReference type="EMBL" id="MBO0904048.1"/>
    </source>
</evidence>
<keyword evidence="3" id="KW-1185">Reference proteome</keyword>
<dbReference type="SMART" id="SM00530">
    <property type="entry name" value="HTH_XRE"/>
    <property type="match status" value="1"/>
</dbReference>
<organism evidence="2 3">
    <name type="scientific">Jiella sonneratiae</name>
    <dbReference type="NCBI Taxonomy" id="2816856"/>
    <lineage>
        <taxon>Bacteria</taxon>
        <taxon>Pseudomonadati</taxon>
        <taxon>Pseudomonadota</taxon>
        <taxon>Alphaproteobacteria</taxon>
        <taxon>Hyphomicrobiales</taxon>
        <taxon>Aurantimonadaceae</taxon>
        <taxon>Jiella</taxon>
    </lineage>
</organism>
<comment type="caution">
    <text evidence="2">The sequence shown here is derived from an EMBL/GenBank/DDBJ whole genome shotgun (WGS) entry which is preliminary data.</text>
</comment>
<dbReference type="CDD" id="cd00093">
    <property type="entry name" value="HTH_XRE"/>
    <property type="match status" value="1"/>
</dbReference>
<sequence length="128" mass="14434">MARRQRQDRELDAAIGRRLRMHRLARGMIQMELARALGVSDQQIQKYEQGHIRLSASRLQRAAEVLDLPISAFLYEPAAPGTADDDLIVFATTVEGFDLNRAFAAIADRHVRRNVIRLVEAIAKDAAR</sequence>
<dbReference type="InterPro" id="IPR052345">
    <property type="entry name" value="Rad_response_metalloprotease"/>
</dbReference>
<feature type="domain" description="HTH cro/C1-type" evidence="1">
    <location>
        <begin position="19"/>
        <end position="73"/>
    </location>
</feature>
<dbReference type="PANTHER" id="PTHR43236">
    <property type="entry name" value="ANTITOXIN HIGA1"/>
    <property type="match status" value="1"/>
</dbReference>
<dbReference type="EMBL" id="JAFMPY010000009">
    <property type="protein sequence ID" value="MBO0904048.1"/>
    <property type="molecule type" value="Genomic_DNA"/>
</dbReference>
<dbReference type="PROSITE" id="PS50943">
    <property type="entry name" value="HTH_CROC1"/>
    <property type="match status" value="1"/>
</dbReference>
<proteinExistence type="predicted"/>
<accession>A0ABS3J303</accession>
<dbReference type="RefSeq" id="WP_207350697.1">
    <property type="nucleotide sequence ID" value="NZ_JAFMPY010000009.1"/>
</dbReference>
<dbReference type="InterPro" id="IPR010982">
    <property type="entry name" value="Lambda_DNA-bd_dom_sf"/>
</dbReference>
<dbReference type="Gene3D" id="1.10.260.40">
    <property type="entry name" value="lambda repressor-like DNA-binding domains"/>
    <property type="match status" value="1"/>
</dbReference>
<gene>
    <name evidence="2" type="ORF">J1C47_10365</name>
</gene>
<name>A0ABS3J303_9HYPH</name>
<evidence type="ECO:0000313" key="3">
    <source>
        <dbReference type="Proteomes" id="UP000664288"/>
    </source>
</evidence>
<dbReference type="PANTHER" id="PTHR43236:SF1">
    <property type="entry name" value="BLL7220 PROTEIN"/>
    <property type="match status" value="1"/>
</dbReference>